<proteinExistence type="predicted"/>
<dbReference type="Pfam" id="PF00486">
    <property type="entry name" value="Trans_reg_C"/>
    <property type="match status" value="1"/>
</dbReference>
<evidence type="ECO:0000256" key="5">
    <source>
        <dbReference type="ARBA" id="ARBA00023163"/>
    </source>
</evidence>
<dbReference type="InterPro" id="IPR001789">
    <property type="entry name" value="Sig_transdc_resp-reg_receiver"/>
</dbReference>
<keyword evidence="4 7" id="KW-0238">DNA-binding</keyword>
<dbReference type="InterPro" id="IPR039420">
    <property type="entry name" value="WalR-like"/>
</dbReference>
<dbReference type="Gene3D" id="3.40.50.2300">
    <property type="match status" value="1"/>
</dbReference>
<dbReference type="InterPro" id="IPR001867">
    <property type="entry name" value="OmpR/PhoB-type_DNA-bd"/>
</dbReference>
<dbReference type="SMART" id="SM00448">
    <property type="entry name" value="REC"/>
    <property type="match status" value="1"/>
</dbReference>
<keyword evidence="5" id="KW-0804">Transcription</keyword>
<evidence type="ECO:0000256" key="2">
    <source>
        <dbReference type="ARBA" id="ARBA00023012"/>
    </source>
</evidence>
<evidence type="ECO:0000256" key="6">
    <source>
        <dbReference type="PROSITE-ProRule" id="PRU00169"/>
    </source>
</evidence>
<protein>
    <submittedName>
        <fullName evidence="10">DNA-binding response regulator</fullName>
    </submittedName>
</protein>
<evidence type="ECO:0000259" key="9">
    <source>
        <dbReference type="PROSITE" id="PS51755"/>
    </source>
</evidence>
<dbReference type="RefSeq" id="WP_018977200.1">
    <property type="nucleotide sequence ID" value="NZ_BMLN01000004.1"/>
</dbReference>
<keyword evidence="3" id="KW-0805">Transcription regulation</keyword>
<organism evidence="10 11">
    <name type="scientific">Saccharibacillus kuerlensis</name>
    <dbReference type="NCBI Taxonomy" id="459527"/>
    <lineage>
        <taxon>Bacteria</taxon>
        <taxon>Bacillati</taxon>
        <taxon>Bacillota</taxon>
        <taxon>Bacilli</taxon>
        <taxon>Bacillales</taxon>
        <taxon>Paenibacillaceae</taxon>
        <taxon>Saccharibacillus</taxon>
    </lineage>
</organism>
<dbReference type="SMART" id="SM00862">
    <property type="entry name" value="Trans_reg_C"/>
    <property type="match status" value="1"/>
</dbReference>
<dbReference type="SUPFAM" id="SSF52172">
    <property type="entry name" value="CheY-like"/>
    <property type="match status" value="1"/>
</dbReference>
<evidence type="ECO:0000256" key="4">
    <source>
        <dbReference type="ARBA" id="ARBA00023125"/>
    </source>
</evidence>
<evidence type="ECO:0000259" key="8">
    <source>
        <dbReference type="PROSITE" id="PS50110"/>
    </source>
</evidence>
<name>A0ABQ2L2Q8_9BACL</name>
<dbReference type="Pfam" id="PF00072">
    <property type="entry name" value="Response_reg"/>
    <property type="match status" value="1"/>
</dbReference>
<evidence type="ECO:0000256" key="7">
    <source>
        <dbReference type="PROSITE-ProRule" id="PRU01091"/>
    </source>
</evidence>
<accession>A0ABQ2L2Q8</accession>
<dbReference type="PANTHER" id="PTHR48111:SF2">
    <property type="entry name" value="RESPONSE REGULATOR SAER"/>
    <property type="match status" value="1"/>
</dbReference>
<dbReference type="InterPro" id="IPR036388">
    <property type="entry name" value="WH-like_DNA-bd_sf"/>
</dbReference>
<dbReference type="Proteomes" id="UP000606653">
    <property type="component" value="Unassembled WGS sequence"/>
</dbReference>
<dbReference type="PANTHER" id="PTHR48111">
    <property type="entry name" value="REGULATOR OF RPOS"/>
    <property type="match status" value="1"/>
</dbReference>
<feature type="domain" description="OmpR/PhoB-type" evidence="9">
    <location>
        <begin position="142"/>
        <end position="242"/>
    </location>
</feature>
<dbReference type="CDD" id="cd00383">
    <property type="entry name" value="trans_reg_C"/>
    <property type="match status" value="1"/>
</dbReference>
<gene>
    <name evidence="10" type="ORF">GCM10010969_16700</name>
</gene>
<dbReference type="EMBL" id="BMLN01000004">
    <property type="protein sequence ID" value="GGN98083.1"/>
    <property type="molecule type" value="Genomic_DNA"/>
</dbReference>
<evidence type="ECO:0000256" key="1">
    <source>
        <dbReference type="ARBA" id="ARBA00022553"/>
    </source>
</evidence>
<evidence type="ECO:0000313" key="10">
    <source>
        <dbReference type="EMBL" id="GGN98083.1"/>
    </source>
</evidence>
<dbReference type="Gene3D" id="1.10.10.10">
    <property type="entry name" value="Winged helix-like DNA-binding domain superfamily/Winged helix DNA-binding domain"/>
    <property type="match status" value="1"/>
</dbReference>
<keyword evidence="1 6" id="KW-0597">Phosphoprotein</keyword>
<feature type="modified residue" description="4-aspartylphosphate" evidence="6">
    <location>
        <position position="63"/>
    </location>
</feature>
<dbReference type="InterPro" id="IPR011006">
    <property type="entry name" value="CheY-like_superfamily"/>
</dbReference>
<comment type="caution">
    <text evidence="10">The sequence shown here is derived from an EMBL/GenBank/DDBJ whole genome shotgun (WGS) entry which is preliminary data.</text>
</comment>
<keyword evidence="2" id="KW-0902">Two-component regulatory system</keyword>
<dbReference type="PROSITE" id="PS51755">
    <property type="entry name" value="OMPR_PHOB"/>
    <property type="match status" value="1"/>
</dbReference>
<sequence length="245" mass="27731">MKDKTRNEADGRGRLLIVEDDPGIGRVVTDHLRREGYFVTWATTGLECWEDFCREEYDLILVDLMLPEMDGYTLCKNIRLKSDVPLLIMSARSEDDSKVRAFGLGADDYMTKPFSLTEIALRVDVHLRKFRKYMGGSEEDKSGVLSFRGGLKIDRGNRLALLDGEPLNLTGKEWALLELLSAHPGRAFGKPELYEHVWQQADAEGSNTVTVHIKSLRTKLSDSTRAPRFVQTVWGSGYRFIGEAE</sequence>
<evidence type="ECO:0000256" key="3">
    <source>
        <dbReference type="ARBA" id="ARBA00023015"/>
    </source>
</evidence>
<feature type="DNA-binding region" description="OmpR/PhoB-type" evidence="7">
    <location>
        <begin position="142"/>
        <end position="242"/>
    </location>
</feature>
<dbReference type="CDD" id="cd17574">
    <property type="entry name" value="REC_OmpR"/>
    <property type="match status" value="1"/>
</dbReference>
<dbReference type="PROSITE" id="PS50110">
    <property type="entry name" value="RESPONSE_REGULATORY"/>
    <property type="match status" value="1"/>
</dbReference>
<reference evidence="11" key="1">
    <citation type="journal article" date="2019" name="Int. J. Syst. Evol. Microbiol.">
        <title>The Global Catalogue of Microorganisms (GCM) 10K type strain sequencing project: providing services to taxonomists for standard genome sequencing and annotation.</title>
        <authorList>
            <consortium name="The Broad Institute Genomics Platform"/>
            <consortium name="The Broad Institute Genome Sequencing Center for Infectious Disease"/>
            <person name="Wu L."/>
            <person name="Ma J."/>
        </authorList>
    </citation>
    <scope>NUCLEOTIDE SEQUENCE [LARGE SCALE GENOMIC DNA]</scope>
    <source>
        <strain evidence="11">CGMCC 1.6964</strain>
    </source>
</reference>
<feature type="domain" description="Response regulatory" evidence="8">
    <location>
        <begin position="14"/>
        <end position="127"/>
    </location>
</feature>
<dbReference type="GO" id="GO:0003677">
    <property type="term" value="F:DNA binding"/>
    <property type="evidence" value="ECO:0007669"/>
    <property type="project" value="UniProtKB-KW"/>
</dbReference>
<evidence type="ECO:0000313" key="11">
    <source>
        <dbReference type="Proteomes" id="UP000606653"/>
    </source>
</evidence>
<keyword evidence="11" id="KW-1185">Reference proteome</keyword>